<gene>
    <name evidence="3" type="ORF">CYCCA115_LOCUS14536</name>
</gene>
<dbReference type="EMBL" id="CAKOGP040001847">
    <property type="protein sequence ID" value="CAJ1953938.1"/>
    <property type="molecule type" value="Genomic_DNA"/>
</dbReference>
<feature type="compositionally biased region" description="Low complexity" evidence="1">
    <location>
        <begin position="1"/>
        <end position="21"/>
    </location>
</feature>
<comment type="caution">
    <text evidence="3">The sequence shown here is derived from an EMBL/GenBank/DDBJ whole genome shotgun (WGS) entry which is preliminary data.</text>
</comment>
<dbReference type="InterPro" id="IPR032675">
    <property type="entry name" value="LRR_dom_sf"/>
</dbReference>
<feature type="region of interest" description="Disordered" evidence="1">
    <location>
        <begin position="484"/>
        <end position="568"/>
    </location>
</feature>
<dbReference type="InterPro" id="IPR001611">
    <property type="entry name" value="Leu-rich_rpt"/>
</dbReference>
<dbReference type="Pfam" id="PF00560">
    <property type="entry name" value="LRR_1"/>
    <property type="match status" value="1"/>
</dbReference>
<evidence type="ECO:0000256" key="1">
    <source>
        <dbReference type="SAM" id="MobiDB-lite"/>
    </source>
</evidence>
<reference evidence="3" key="1">
    <citation type="submission" date="2023-08" db="EMBL/GenBank/DDBJ databases">
        <authorList>
            <person name="Audoor S."/>
            <person name="Bilcke G."/>
        </authorList>
    </citation>
    <scope>NUCLEOTIDE SEQUENCE</scope>
</reference>
<proteinExistence type="predicted"/>
<keyword evidence="2" id="KW-0812">Transmembrane</keyword>
<feature type="compositionally biased region" description="Basic and acidic residues" evidence="1">
    <location>
        <begin position="31"/>
        <end position="48"/>
    </location>
</feature>
<protein>
    <recommendedName>
        <fullName evidence="5">L domain-like protein</fullName>
    </recommendedName>
</protein>
<dbReference type="InterPro" id="IPR050994">
    <property type="entry name" value="At_inactive_RLKs"/>
</dbReference>
<keyword evidence="2" id="KW-0472">Membrane</keyword>
<accession>A0AAD2FVC2</accession>
<dbReference type="PANTHER" id="PTHR48010">
    <property type="entry name" value="OS05G0588300 PROTEIN"/>
    <property type="match status" value="1"/>
</dbReference>
<dbReference type="PANTHER" id="PTHR48010:SF58">
    <property type="entry name" value="RECEPTOR PROTEIN KINASE-LIKE PROTEIN ZAR1"/>
    <property type="match status" value="1"/>
</dbReference>
<dbReference type="Proteomes" id="UP001295423">
    <property type="component" value="Unassembled WGS sequence"/>
</dbReference>
<dbReference type="AlphaFoldDB" id="A0AAD2FVC2"/>
<name>A0AAD2FVC2_9STRA</name>
<feature type="region of interest" description="Disordered" evidence="1">
    <location>
        <begin position="577"/>
        <end position="596"/>
    </location>
</feature>
<feature type="compositionally biased region" description="Low complexity" evidence="1">
    <location>
        <begin position="77"/>
        <end position="88"/>
    </location>
</feature>
<organism evidence="3 4">
    <name type="scientific">Cylindrotheca closterium</name>
    <dbReference type="NCBI Taxonomy" id="2856"/>
    <lineage>
        <taxon>Eukaryota</taxon>
        <taxon>Sar</taxon>
        <taxon>Stramenopiles</taxon>
        <taxon>Ochrophyta</taxon>
        <taxon>Bacillariophyta</taxon>
        <taxon>Bacillariophyceae</taxon>
        <taxon>Bacillariophycidae</taxon>
        <taxon>Bacillariales</taxon>
        <taxon>Bacillariaceae</taxon>
        <taxon>Cylindrotheca</taxon>
    </lineage>
</organism>
<dbReference type="Gene3D" id="3.80.10.10">
    <property type="entry name" value="Ribonuclease Inhibitor"/>
    <property type="match status" value="1"/>
</dbReference>
<feature type="compositionally biased region" description="Polar residues" evidence="1">
    <location>
        <begin position="135"/>
        <end position="144"/>
    </location>
</feature>
<feature type="region of interest" description="Disordered" evidence="1">
    <location>
        <begin position="67"/>
        <end position="247"/>
    </location>
</feature>
<feature type="compositionally biased region" description="Polar residues" evidence="1">
    <location>
        <begin position="225"/>
        <end position="238"/>
    </location>
</feature>
<feature type="compositionally biased region" description="Polar residues" evidence="1">
    <location>
        <begin position="403"/>
        <end position="413"/>
    </location>
</feature>
<sequence length="1000" mass="107036">MASDNDSSSSPMSYSDMYNDDTFTMVEEEDQTSRIGEKSPSRSNKSDVDFGFDDEDALDFGSAAYSVPYMQGGTDQPSVATSVTSVPSDQGRRPSSLLGGDDSSVASASPSVDSYGFSAVGSVAGGSVNPPPPSIMQNRGTATPTPYHKMAPPTSVIGGSLTSGTSNPYYESHDDDDDESVEMSLVTPEPSTPGRNNPFGKKTKNTESLLQDTVKIQFVPAPQRPKTTARQTSTTSYPDNPDDEFGVSVISSLQDDLSSVQNSSSVKYVPSPFAEAGTAPTSPLTPVFPDYQHKVLPTNAPMAPLPHGQKIDPSVPRPDSDEESGVPVNHHSEYPSQPFGAGNGQAVFTYNLTSSSSDEVSTAGQSEQEYRDEFLEKNQKKLGQSDGPVSVSSSVATEKLGGTRTNPFATSSDDAAKQDPETALNLKDPQPKKNKKSCCRKCLCIFIPLLLLILGGGGYYAYTKDFYGFDFFGLYESKDAAQQQTEGGNILENSQDVSNDDPQETDGGGIGFPNSPTSSSTTAPSVIMEPPADDGIDNGATNNSTNGDDILGNNSTNSNSTAGDDSLIGIIGTKQPHLTPVDTKAPTQSPISESLPTATPTIMAEATAAPTTQAESEIIIQYRTTIQSFLSTQQGISFDTTQSTMTVNALDRLMNDVVAAKFQEVEPADPFYEDIYRVTQRFALYCLGVALEEPAQEDFFTQFEVTKSWTPRSDAAPMYPLVFERLNAGETKSPDHCNWPGVICSTGDSPEIVSITWNQKGLDGTIPSEISLLKALTSIDLANNYIHGTVPSQLYEIPNLQKLVLNHNYLEGLLPAPTALTRLTHLDMGQNLLSGNLQSLLSAQGLEYLNLNKNTLTGSIPETLELPSIAYLDLGHNMLSGPLPTRLAKQAMQVRHIHLEYNGFSGNLPVEYLWAGKFQLLTLKVNNNQLTGAVPSGGSKSMVEYTLQNNQFSQPLAQLTCELDQALGLGGSVIEFEADCSICQCTGGIFCSTCNGGFNA</sequence>
<keyword evidence="2" id="KW-1133">Transmembrane helix</keyword>
<feature type="transmembrane region" description="Helical" evidence="2">
    <location>
        <begin position="442"/>
        <end position="462"/>
    </location>
</feature>
<feature type="compositionally biased region" description="Low complexity" evidence="1">
    <location>
        <begin position="101"/>
        <end position="128"/>
    </location>
</feature>
<feature type="compositionally biased region" description="Polar residues" evidence="1">
    <location>
        <begin position="484"/>
        <end position="497"/>
    </location>
</feature>
<feature type="compositionally biased region" description="Polar residues" evidence="1">
    <location>
        <begin position="160"/>
        <end position="169"/>
    </location>
</feature>
<evidence type="ECO:0000313" key="4">
    <source>
        <dbReference type="Proteomes" id="UP001295423"/>
    </source>
</evidence>
<feature type="region of interest" description="Disordered" evidence="1">
    <location>
        <begin position="298"/>
        <end position="345"/>
    </location>
</feature>
<evidence type="ECO:0008006" key="5">
    <source>
        <dbReference type="Google" id="ProtNLM"/>
    </source>
</evidence>
<dbReference type="SUPFAM" id="SSF52058">
    <property type="entry name" value="L domain-like"/>
    <property type="match status" value="1"/>
</dbReference>
<feature type="compositionally biased region" description="Polar residues" evidence="1">
    <location>
        <begin position="585"/>
        <end position="596"/>
    </location>
</feature>
<feature type="compositionally biased region" description="Low complexity" evidence="1">
    <location>
        <begin position="513"/>
        <end position="525"/>
    </location>
</feature>
<keyword evidence="4" id="KW-1185">Reference proteome</keyword>
<evidence type="ECO:0000313" key="3">
    <source>
        <dbReference type="EMBL" id="CAJ1953938.1"/>
    </source>
</evidence>
<feature type="region of interest" description="Disordered" evidence="1">
    <location>
        <begin position="1"/>
        <end position="53"/>
    </location>
</feature>
<dbReference type="Pfam" id="PF13855">
    <property type="entry name" value="LRR_8"/>
    <property type="match status" value="1"/>
</dbReference>
<feature type="region of interest" description="Disordered" evidence="1">
    <location>
        <begin position="380"/>
        <end position="435"/>
    </location>
</feature>
<evidence type="ECO:0000256" key="2">
    <source>
        <dbReference type="SAM" id="Phobius"/>
    </source>
</evidence>